<dbReference type="PROSITE" id="PS01124">
    <property type="entry name" value="HTH_ARAC_FAMILY_2"/>
    <property type="match status" value="1"/>
</dbReference>
<dbReference type="Gene3D" id="1.10.10.60">
    <property type="entry name" value="Homeodomain-like"/>
    <property type="match status" value="1"/>
</dbReference>
<dbReference type="InterPro" id="IPR035418">
    <property type="entry name" value="AraC-bd_2"/>
</dbReference>
<keyword evidence="3" id="KW-0804">Transcription</keyword>
<evidence type="ECO:0000256" key="2">
    <source>
        <dbReference type="ARBA" id="ARBA00023125"/>
    </source>
</evidence>
<feature type="domain" description="HTH araC/xylS-type" evidence="4">
    <location>
        <begin position="215"/>
        <end position="315"/>
    </location>
</feature>
<dbReference type="InterPro" id="IPR018060">
    <property type="entry name" value="HTH_AraC"/>
</dbReference>
<evidence type="ECO:0000313" key="6">
    <source>
        <dbReference type="Proteomes" id="UP000249524"/>
    </source>
</evidence>
<reference evidence="5 6" key="1">
    <citation type="submission" date="2018-05" db="EMBL/GenBank/DDBJ databases">
        <authorList>
            <person name="Lanie J.A."/>
            <person name="Ng W.-L."/>
            <person name="Kazmierczak K.M."/>
            <person name="Andrzejewski T.M."/>
            <person name="Davidsen T.M."/>
            <person name="Wayne K.J."/>
            <person name="Tettelin H."/>
            <person name="Glass J.I."/>
            <person name="Rusch D."/>
            <person name="Podicherti R."/>
            <person name="Tsui H.-C.T."/>
            <person name="Winkler M.E."/>
        </authorList>
    </citation>
    <scope>NUCLEOTIDE SEQUENCE [LARGE SCALE GENOMIC DNA]</scope>
    <source>
        <strain evidence="5 6">BUT-10</strain>
    </source>
</reference>
<dbReference type="OrthoDB" id="7191628at2"/>
<sequence>MALDVLRLSTSSFPEGDRDEVIREYYGKIAQRMEIEPAAGRPFHMDVAAMRLPGVMVGHGTVSALAGSRTAAMRCDGASDIILSFQKQGAVLREGERETVVRPGDVSLTALDRPTTLFMSEERNRFLTVQISRASLAPLLANVDDLLRGSLQIGRPGLRLLEAYASSLSPEDLQDPDVQMLAARHLVELAVIALASTPDGVRKAGAGGLRAARREAAKAIVMKAIDSPHLSAAWVAARLGVTPRYLHKLFEDQPQTFARFVTDTRLARAMRALSDPLQRDRRIVDIALQAGFGDVTTFNRAFRRRFGKSPSECRP</sequence>
<dbReference type="InterPro" id="IPR020449">
    <property type="entry name" value="Tscrpt_reg_AraC-type_HTH"/>
</dbReference>
<dbReference type="GO" id="GO:0003700">
    <property type="term" value="F:DNA-binding transcription factor activity"/>
    <property type="evidence" value="ECO:0007669"/>
    <property type="project" value="InterPro"/>
</dbReference>
<evidence type="ECO:0000259" key="4">
    <source>
        <dbReference type="PROSITE" id="PS01124"/>
    </source>
</evidence>
<dbReference type="InterPro" id="IPR009057">
    <property type="entry name" value="Homeodomain-like_sf"/>
</dbReference>
<dbReference type="InterPro" id="IPR050204">
    <property type="entry name" value="AraC_XylS_family_regulators"/>
</dbReference>
<dbReference type="PANTHER" id="PTHR46796:SF6">
    <property type="entry name" value="ARAC SUBFAMILY"/>
    <property type="match status" value="1"/>
</dbReference>
<dbReference type="GO" id="GO:0043565">
    <property type="term" value="F:sequence-specific DNA binding"/>
    <property type="evidence" value="ECO:0007669"/>
    <property type="project" value="InterPro"/>
</dbReference>
<dbReference type="SUPFAM" id="SSF46689">
    <property type="entry name" value="Homeodomain-like"/>
    <property type="match status" value="1"/>
</dbReference>
<keyword evidence="1" id="KW-0805">Transcription regulation</keyword>
<dbReference type="InterPro" id="IPR018062">
    <property type="entry name" value="HTH_AraC-typ_CS"/>
</dbReference>
<keyword evidence="2" id="KW-0238">DNA-binding</keyword>
<dbReference type="AlphaFoldDB" id="A0A328BL74"/>
<proteinExistence type="predicted"/>
<dbReference type="PRINTS" id="PR00032">
    <property type="entry name" value="HTHARAC"/>
</dbReference>
<dbReference type="PANTHER" id="PTHR46796">
    <property type="entry name" value="HTH-TYPE TRANSCRIPTIONAL ACTIVATOR RHAS-RELATED"/>
    <property type="match status" value="1"/>
</dbReference>
<dbReference type="Proteomes" id="UP000249524">
    <property type="component" value="Unassembled WGS sequence"/>
</dbReference>
<name>A0A328BL74_9CAUL</name>
<organism evidence="5 6">
    <name type="scientific">Phenylobacterium kunshanense</name>
    <dbReference type="NCBI Taxonomy" id="1445034"/>
    <lineage>
        <taxon>Bacteria</taxon>
        <taxon>Pseudomonadati</taxon>
        <taxon>Pseudomonadota</taxon>
        <taxon>Alphaproteobacteria</taxon>
        <taxon>Caulobacterales</taxon>
        <taxon>Caulobacteraceae</taxon>
        <taxon>Phenylobacterium</taxon>
    </lineage>
</organism>
<accession>A0A328BL74</accession>
<dbReference type="SMART" id="SM00342">
    <property type="entry name" value="HTH_ARAC"/>
    <property type="match status" value="1"/>
</dbReference>
<gene>
    <name evidence="5" type="ORF">DJ019_04440</name>
</gene>
<evidence type="ECO:0000313" key="5">
    <source>
        <dbReference type="EMBL" id="RAK67191.1"/>
    </source>
</evidence>
<evidence type="ECO:0000256" key="1">
    <source>
        <dbReference type="ARBA" id="ARBA00023015"/>
    </source>
</evidence>
<comment type="caution">
    <text evidence="5">The sequence shown here is derived from an EMBL/GenBank/DDBJ whole genome shotgun (WGS) entry which is preliminary data.</text>
</comment>
<protein>
    <recommendedName>
        <fullName evidence="4">HTH araC/xylS-type domain-containing protein</fullName>
    </recommendedName>
</protein>
<dbReference type="PROSITE" id="PS00041">
    <property type="entry name" value="HTH_ARAC_FAMILY_1"/>
    <property type="match status" value="1"/>
</dbReference>
<evidence type="ECO:0000256" key="3">
    <source>
        <dbReference type="ARBA" id="ARBA00023163"/>
    </source>
</evidence>
<dbReference type="RefSeq" id="WP_111274802.1">
    <property type="nucleotide sequence ID" value="NZ_QFYS01000002.1"/>
</dbReference>
<dbReference type="Pfam" id="PF12833">
    <property type="entry name" value="HTH_18"/>
    <property type="match status" value="1"/>
</dbReference>
<dbReference type="Pfam" id="PF14525">
    <property type="entry name" value="AraC_binding_2"/>
    <property type="match status" value="1"/>
</dbReference>
<dbReference type="EMBL" id="QFYS01000002">
    <property type="protein sequence ID" value="RAK67191.1"/>
    <property type="molecule type" value="Genomic_DNA"/>
</dbReference>
<keyword evidence="6" id="KW-1185">Reference proteome</keyword>